<reference evidence="2" key="2">
    <citation type="submission" date="2016-06" db="EMBL/GenBank/DDBJ databases">
        <title>The genome of a short-lived fish provides insights into sex chromosome evolution and the genetic control of aging.</title>
        <authorList>
            <person name="Reichwald K."/>
            <person name="Felder M."/>
            <person name="Petzold A."/>
            <person name="Koch P."/>
            <person name="Groth M."/>
            <person name="Platzer M."/>
        </authorList>
    </citation>
    <scope>NUCLEOTIDE SEQUENCE</scope>
    <source>
        <tissue evidence="2">Brain</tissue>
    </source>
</reference>
<protein>
    <submittedName>
        <fullName evidence="2">Uncharacterized protein</fullName>
    </submittedName>
</protein>
<evidence type="ECO:0000256" key="1">
    <source>
        <dbReference type="SAM" id="MobiDB-lite"/>
    </source>
</evidence>
<gene>
    <name evidence="2" type="primary">Nfu_g_1_012843</name>
</gene>
<feature type="non-terminal residue" evidence="2">
    <location>
        <position position="121"/>
    </location>
</feature>
<accession>A0A1A8J0N3</accession>
<organism evidence="2">
    <name type="scientific">Nothobranchius kuhntae</name>
    <name type="common">Beira killifish</name>
    <dbReference type="NCBI Taxonomy" id="321403"/>
    <lineage>
        <taxon>Eukaryota</taxon>
        <taxon>Metazoa</taxon>
        <taxon>Chordata</taxon>
        <taxon>Craniata</taxon>
        <taxon>Vertebrata</taxon>
        <taxon>Euteleostomi</taxon>
        <taxon>Actinopterygii</taxon>
        <taxon>Neopterygii</taxon>
        <taxon>Teleostei</taxon>
        <taxon>Neoteleostei</taxon>
        <taxon>Acanthomorphata</taxon>
        <taxon>Ovalentaria</taxon>
        <taxon>Atherinomorphae</taxon>
        <taxon>Cyprinodontiformes</taxon>
        <taxon>Nothobranchiidae</taxon>
        <taxon>Nothobranchius</taxon>
    </lineage>
</organism>
<proteinExistence type="predicted"/>
<feature type="compositionally biased region" description="Polar residues" evidence="1">
    <location>
        <begin position="60"/>
        <end position="74"/>
    </location>
</feature>
<dbReference type="AlphaFoldDB" id="A0A1A8J0N3"/>
<evidence type="ECO:0000313" key="2">
    <source>
        <dbReference type="EMBL" id="SBR03157.1"/>
    </source>
</evidence>
<dbReference type="EMBL" id="HAED01016712">
    <property type="protein sequence ID" value="SBR03157.1"/>
    <property type="molecule type" value="Transcribed_RNA"/>
</dbReference>
<sequence>RCLYGGLTSMFHIGVNKPVNPCNPNWECLAGKSVIQSIKQSINIVYLVILKIRKGKKHNNTNLSRPSSTPSSCRALTLPESSGGHESESALFSSAIVEAAVARCGRKVAGAGCRGNPVPTG</sequence>
<feature type="non-terminal residue" evidence="2">
    <location>
        <position position="1"/>
    </location>
</feature>
<name>A0A1A8J0N3_NOTKU</name>
<feature type="region of interest" description="Disordered" evidence="1">
    <location>
        <begin position="58"/>
        <end position="86"/>
    </location>
</feature>
<reference evidence="2" key="1">
    <citation type="submission" date="2016-05" db="EMBL/GenBank/DDBJ databases">
        <authorList>
            <person name="Lavstsen T."/>
            <person name="Jespersen J.S."/>
        </authorList>
    </citation>
    <scope>NUCLEOTIDE SEQUENCE</scope>
    <source>
        <tissue evidence="2">Brain</tissue>
    </source>
</reference>